<dbReference type="InterPro" id="IPR000387">
    <property type="entry name" value="Tyr_Pase_dom"/>
</dbReference>
<keyword evidence="2" id="KW-0904">Protein phosphatase</keyword>
<organism evidence="5">
    <name type="scientific">viral metagenome</name>
    <dbReference type="NCBI Taxonomy" id="1070528"/>
    <lineage>
        <taxon>unclassified sequences</taxon>
        <taxon>metagenomes</taxon>
        <taxon>organismal metagenomes</taxon>
    </lineage>
</organism>
<dbReference type="GO" id="GO:0004721">
    <property type="term" value="F:phosphoprotein phosphatase activity"/>
    <property type="evidence" value="ECO:0007669"/>
    <property type="project" value="UniProtKB-KW"/>
</dbReference>
<evidence type="ECO:0008006" key="6">
    <source>
        <dbReference type="Google" id="ProtNLM"/>
    </source>
</evidence>
<proteinExistence type="predicted"/>
<evidence type="ECO:0000256" key="1">
    <source>
        <dbReference type="ARBA" id="ARBA00022801"/>
    </source>
</evidence>
<dbReference type="SMART" id="SM00404">
    <property type="entry name" value="PTPc_motif"/>
    <property type="match status" value="1"/>
</dbReference>
<dbReference type="Gene3D" id="3.90.190.10">
    <property type="entry name" value="Protein tyrosine phosphatase superfamily"/>
    <property type="match status" value="1"/>
</dbReference>
<feature type="domain" description="Tyrosine-protein phosphatase" evidence="3">
    <location>
        <begin position="19"/>
        <end position="166"/>
    </location>
</feature>
<sequence>MLQTYLQPYRSRSRGYIHDPIAKVFDRILLGAGFYLLPNFVNGHQITHVINCADDSACPPSLRMYLGKNYTCLNSMDDPTNIIDKHYPAFEAAMDAYLRDPVCRNVYVHCQAGMNRSATLVLAYVVKRFRVQLLYLVNHVVRQRPCIMTNLHFQEYLVKFASDLKNNVGERAE</sequence>
<dbReference type="InterPro" id="IPR000340">
    <property type="entry name" value="Dual-sp_phosphatase_cat-dom"/>
</dbReference>
<dbReference type="PANTHER" id="PTHR10159">
    <property type="entry name" value="DUAL SPECIFICITY PROTEIN PHOSPHATASE"/>
    <property type="match status" value="1"/>
</dbReference>
<evidence type="ECO:0000259" key="4">
    <source>
        <dbReference type="PROSITE" id="PS50056"/>
    </source>
</evidence>
<dbReference type="PROSITE" id="PS50056">
    <property type="entry name" value="TYR_PHOSPHATASE_2"/>
    <property type="match status" value="1"/>
</dbReference>
<dbReference type="InterPro" id="IPR029021">
    <property type="entry name" value="Prot-tyrosine_phosphatase-like"/>
</dbReference>
<reference evidence="5" key="1">
    <citation type="journal article" date="2020" name="Nature">
        <title>Giant virus diversity and host interactions through global metagenomics.</title>
        <authorList>
            <person name="Schulz F."/>
            <person name="Roux S."/>
            <person name="Paez-Espino D."/>
            <person name="Jungbluth S."/>
            <person name="Walsh D.A."/>
            <person name="Denef V.J."/>
            <person name="McMahon K.D."/>
            <person name="Konstantinidis K.T."/>
            <person name="Eloe-Fadrosh E.A."/>
            <person name="Kyrpides N.C."/>
            <person name="Woyke T."/>
        </authorList>
    </citation>
    <scope>NUCLEOTIDE SEQUENCE</scope>
    <source>
        <strain evidence="5">GVMAG-M-3300023184-135</strain>
    </source>
</reference>
<dbReference type="PROSITE" id="PS50054">
    <property type="entry name" value="TYR_PHOSPHATASE_DUAL"/>
    <property type="match status" value="1"/>
</dbReference>
<accession>A0A6C0HLE3</accession>
<dbReference type="SMART" id="SM00195">
    <property type="entry name" value="DSPc"/>
    <property type="match status" value="1"/>
</dbReference>
<dbReference type="EMBL" id="MN739976">
    <property type="protein sequence ID" value="QHT80946.1"/>
    <property type="molecule type" value="Genomic_DNA"/>
</dbReference>
<dbReference type="InterPro" id="IPR020422">
    <property type="entry name" value="TYR_PHOSPHATASE_DUAL_dom"/>
</dbReference>
<dbReference type="InterPro" id="IPR016130">
    <property type="entry name" value="Tyr_Pase_AS"/>
</dbReference>
<name>A0A6C0HLE3_9ZZZZ</name>
<evidence type="ECO:0000313" key="5">
    <source>
        <dbReference type="EMBL" id="QHT80946.1"/>
    </source>
</evidence>
<keyword evidence="1" id="KW-0378">Hydrolase</keyword>
<dbReference type="GO" id="GO:0005737">
    <property type="term" value="C:cytoplasm"/>
    <property type="evidence" value="ECO:0007669"/>
    <property type="project" value="TreeGrafter"/>
</dbReference>
<evidence type="ECO:0000259" key="3">
    <source>
        <dbReference type="PROSITE" id="PS50054"/>
    </source>
</evidence>
<dbReference type="Pfam" id="PF00782">
    <property type="entry name" value="DSPc"/>
    <property type="match status" value="1"/>
</dbReference>
<dbReference type="InterPro" id="IPR003595">
    <property type="entry name" value="Tyr_Pase_cat"/>
</dbReference>
<dbReference type="PROSITE" id="PS00383">
    <property type="entry name" value="TYR_PHOSPHATASE_1"/>
    <property type="match status" value="1"/>
</dbReference>
<dbReference type="PANTHER" id="PTHR10159:SF529">
    <property type="entry name" value="TYROSINE-PROTEIN PHOSPHATASE DOMAIN-CONTAINING PROTEIN"/>
    <property type="match status" value="1"/>
</dbReference>
<protein>
    <recommendedName>
        <fullName evidence="6">Protein-serine/threonine phosphatase</fullName>
    </recommendedName>
</protein>
<feature type="domain" description="Tyrosine specific protein phosphatases" evidence="4">
    <location>
        <begin position="106"/>
        <end position="145"/>
    </location>
</feature>
<dbReference type="GO" id="GO:0043409">
    <property type="term" value="P:negative regulation of MAPK cascade"/>
    <property type="evidence" value="ECO:0007669"/>
    <property type="project" value="TreeGrafter"/>
</dbReference>
<dbReference type="SUPFAM" id="SSF52799">
    <property type="entry name" value="(Phosphotyrosine protein) phosphatases II"/>
    <property type="match status" value="1"/>
</dbReference>
<evidence type="ECO:0000256" key="2">
    <source>
        <dbReference type="ARBA" id="ARBA00022912"/>
    </source>
</evidence>
<dbReference type="AlphaFoldDB" id="A0A6C0HLE3"/>
<dbReference type="CDD" id="cd14498">
    <property type="entry name" value="DSP"/>
    <property type="match status" value="1"/>
</dbReference>